<dbReference type="Proteomes" id="UP000293162">
    <property type="component" value="Unassembled WGS sequence"/>
</dbReference>
<comment type="subcellular location">
    <subcellularLocation>
        <location evidence="1 8">Cell outer membrane</location>
        <topology evidence="1 8">Multi-pass membrane protein</topology>
    </subcellularLocation>
</comment>
<comment type="caution">
    <text evidence="12">The sequence shown here is derived from an EMBL/GenBank/DDBJ whole genome shotgun (WGS) entry which is preliminary data.</text>
</comment>
<evidence type="ECO:0000256" key="5">
    <source>
        <dbReference type="ARBA" id="ARBA00023077"/>
    </source>
</evidence>
<evidence type="ECO:0000259" key="11">
    <source>
        <dbReference type="Pfam" id="PF07715"/>
    </source>
</evidence>
<keyword evidence="3 8" id="KW-1134">Transmembrane beta strand</keyword>
<evidence type="ECO:0000256" key="3">
    <source>
        <dbReference type="ARBA" id="ARBA00022452"/>
    </source>
</evidence>
<keyword evidence="2 8" id="KW-0813">Transport</keyword>
<dbReference type="InterPro" id="IPR012910">
    <property type="entry name" value="Plug_dom"/>
</dbReference>
<evidence type="ECO:0000259" key="10">
    <source>
        <dbReference type="Pfam" id="PF00593"/>
    </source>
</evidence>
<evidence type="ECO:0000256" key="9">
    <source>
        <dbReference type="RuleBase" id="RU003357"/>
    </source>
</evidence>
<dbReference type="SUPFAM" id="SSF56935">
    <property type="entry name" value="Porins"/>
    <property type="match status" value="1"/>
</dbReference>
<evidence type="ECO:0000256" key="4">
    <source>
        <dbReference type="ARBA" id="ARBA00022692"/>
    </source>
</evidence>
<gene>
    <name evidence="12" type="ORF">EWM59_17415</name>
</gene>
<dbReference type="SUPFAM" id="SSF49464">
    <property type="entry name" value="Carboxypeptidase regulatory domain-like"/>
    <property type="match status" value="1"/>
</dbReference>
<dbReference type="NCBIfam" id="TIGR04057">
    <property type="entry name" value="SusC_RagA_signa"/>
    <property type="match status" value="1"/>
</dbReference>
<dbReference type="InterPro" id="IPR002105">
    <property type="entry name" value="Dockerin_1_rpt"/>
</dbReference>
<dbReference type="AlphaFoldDB" id="A0A4Q5LXF6"/>
<dbReference type="EMBL" id="SEWF01000027">
    <property type="protein sequence ID" value="RYU94305.1"/>
    <property type="molecule type" value="Genomic_DNA"/>
</dbReference>
<dbReference type="InterPro" id="IPR039426">
    <property type="entry name" value="TonB-dep_rcpt-like"/>
</dbReference>
<dbReference type="Gene3D" id="2.40.170.20">
    <property type="entry name" value="TonB-dependent receptor, beta-barrel domain"/>
    <property type="match status" value="1"/>
</dbReference>
<name>A0A4Q5LXF6_9BACT</name>
<feature type="domain" description="TonB-dependent receptor-like beta-barrel" evidence="10">
    <location>
        <begin position="464"/>
        <end position="977"/>
    </location>
</feature>
<dbReference type="GO" id="GO:0004553">
    <property type="term" value="F:hydrolase activity, hydrolyzing O-glycosyl compounds"/>
    <property type="evidence" value="ECO:0007669"/>
    <property type="project" value="InterPro"/>
</dbReference>
<dbReference type="Gene3D" id="2.170.130.10">
    <property type="entry name" value="TonB-dependent receptor, plug domain"/>
    <property type="match status" value="1"/>
</dbReference>
<evidence type="ECO:0000256" key="1">
    <source>
        <dbReference type="ARBA" id="ARBA00004571"/>
    </source>
</evidence>
<sequence length="1043" mass="114425">MKVNNYKPTIQRGLSRKSIRLLLFFSLSLFSMGTLLAQVRGVVKNENGEAFQGVNVVIKGDNKGTITDANGRYEIVAANGSTLVFSFLGYKSLEVQVGNQQEINVSLEVNADMMEEIIVVGYGTQKKSSLTGAVSSITTKELSTQPVISATQAMQGRVPGVSIVNNSSPGAEPTVRIRGVGSISLNPNPLYVIDGVPAGGLNTISPNDIESIEVLKDASAAAIYGSRAANGVVLITTKKGKAGKLSISLDSYIGTQSAWKTLDLLDRDEYIKYGTALLTASGQPVPGRFAAMNTPIYEGAATTFAQTQTNWQDVMFKNGPIHNNQLSLAGGTDKSKFYLSLGNFKQEGILPFTEYARQSIRLNSDHSVARFISIGQTMMVSRDKRIAERDAGGRSMVMNIMRMTPYWPVSDPTKLGGYSTTAQGLDATDPENPMRIAVQEQQDQIDRSFKILGTVYADVKLMNWLKYRFTMGGDYSSSIFTGFVPIYNDGNRSRQTAELSQNRGQYFSTIFTNQLTFDKTFGKHYVNAIAVFERQDATFKSINLTGQRPDNNVKEIQGAANINGNTSTSENTLLSYVGRLNYEYDNKYLLSASVRRDGSSKFAPGNKWGTFPSVSVGWRISEEAFMKDVLAINELKLRGSIGVTGYNAIGDYDWQPLISANNTNYSFGNASQLGSYFNSLGNTGLSWEETTMKNIGLDLSLFGNKVSISTEFYSRKTDGLLLRVPLPDSEGYSNSPLANVGSMQNNGFELALGYHIDKKDFKSTITGTFDLVRNKVLSLDTPNATINAGNNADFGGFDITRTEAGHPLQSFYGWQVEKIFQNEGEIAAANGADGNAQTPYQNEMTKPGDIKFRDLNNDGKIDANDRTYLGSYLPKFSYGLNYSGTYKNFDFSVFFQGVYGNKIYNGTKVIGQGMLRLFNATTDVLNAWTPTNTNTDVPRAVSGDPNQNARTSDRFIEDGSYLRLKNLTIGYTLPSDKIAKLTNNVLTKARIYFTSQNLLTFTKYSGYDPEIASRNNNLLTNGVDYGMYPQARTLTIGLNLGFN</sequence>
<evidence type="ECO:0000313" key="13">
    <source>
        <dbReference type="Proteomes" id="UP000293162"/>
    </source>
</evidence>
<keyword evidence="12" id="KW-0675">Receptor</keyword>
<feature type="domain" description="TonB-dependent receptor plug" evidence="11">
    <location>
        <begin position="127"/>
        <end position="232"/>
    </location>
</feature>
<comment type="similarity">
    <text evidence="8 9">Belongs to the TonB-dependent receptor family.</text>
</comment>
<protein>
    <submittedName>
        <fullName evidence="12">TonB-dependent receptor</fullName>
    </submittedName>
</protein>
<dbReference type="InterPro" id="IPR036942">
    <property type="entry name" value="Beta-barrel_TonB_sf"/>
</dbReference>
<dbReference type="PROSITE" id="PS00448">
    <property type="entry name" value="CLOS_CELLULOSOME_RPT"/>
    <property type="match status" value="1"/>
</dbReference>
<dbReference type="InterPro" id="IPR023996">
    <property type="entry name" value="TonB-dep_OMP_SusC/RagA"/>
</dbReference>
<dbReference type="InterPro" id="IPR037066">
    <property type="entry name" value="Plug_dom_sf"/>
</dbReference>
<dbReference type="InterPro" id="IPR000531">
    <property type="entry name" value="Beta-barrel_TonB"/>
</dbReference>
<proteinExistence type="inferred from homology"/>
<dbReference type="OrthoDB" id="9768177at2"/>
<dbReference type="FunFam" id="2.170.130.10:FF:000008">
    <property type="entry name" value="SusC/RagA family TonB-linked outer membrane protein"/>
    <property type="match status" value="1"/>
</dbReference>
<reference evidence="12 13" key="1">
    <citation type="submission" date="2019-02" db="EMBL/GenBank/DDBJ databases">
        <title>Bacterial novel species Emticicia sp. 17J42-9 isolated from soil.</title>
        <authorList>
            <person name="Jung H.-Y."/>
        </authorList>
    </citation>
    <scope>NUCLEOTIDE SEQUENCE [LARGE SCALE GENOMIC DNA]</scope>
    <source>
        <strain evidence="12 13">17J42-9</strain>
    </source>
</reference>
<dbReference type="InterPro" id="IPR008969">
    <property type="entry name" value="CarboxyPept-like_regulatory"/>
</dbReference>
<dbReference type="GO" id="GO:0000272">
    <property type="term" value="P:polysaccharide catabolic process"/>
    <property type="evidence" value="ECO:0007669"/>
    <property type="project" value="InterPro"/>
</dbReference>
<keyword evidence="7 8" id="KW-0998">Cell outer membrane</keyword>
<keyword evidence="6 8" id="KW-0472">Membrane</keyword>
<dbReference type="Pfam" id="PF13715">
    <property type="entry name" value="CarbopepD_reg_2"/>
    <property type="match status" value="1"/>
</dbReference>
<dbReference type="NCBIfam" id="TIGR04056">
    <property type="entry name" value="OMP_RagA_SusC"/>
    <property type="match status" value="1"/>
</dbReference>
<dbReference type="Pfam" id="PF00593">
    <property type="entry name" value="TonB_dep_Rec_b-barrel"/>
    <property type="match status" value="1"/>
</dbReference>
<dbReference type="Pfam" id="PF07715">
    <property type="entry name" value="Plug"/>
    <property type="match status" value="1"/>
</dbReference>
<keyword evidence="5 9" id="KW-0798">TonB box</keyword>
<dbReference type="GO" id="GO:0009279">
    <property type="term" value="C:cell outer membrane"/>
    <property type="evidence" value="ECO:0007669"/>
    <property type="project" value="UniProtKB-SubCell"/>
</dbReference>
<dbReference type="Gene3D" id="2.60.40.1120">
    <property type="entry name" value="Carboxypeptidase-like, regulatory domain"/>
    <property type="match status" value="1"/>
</dbReference>
<organism evidence="12 13">
    <name type="scientific">Emticicia agri</name>
    <dbReference type="NCBI Taxonomy" id="2492393"/>
    <lineage>
        <taxon>Bacteria</taxon>
        <taxon>Pseudomonadati</taxon>
        <taxon>Bacteroidota</taxon>
        <taxon>Cytophagia</taxon>
        <taxon>Cytophagales</taxon>
        <taxon>Leadbetterellaceae</taxon>
        <taxon>Emticicia</taxon>
    </lineage>
</organism>
<evidence type="ECO:0000256" key="6">
    <source>
        <dbReference type="ARBA" id="ARBA00023136"/>
    </source>
</evidence>
<keyword evidence="13" id="KW-1185">Reference proteome</keyword>
<evidence type="ECO:0000256" key="7">
    <source>
        <dbReference type="ARBA" id="ARBA00023237"/>
    </source>
</evidence>
<keyword evidence="4 8" id="KW-0812">Transmembrane</keyword>
<accession>A0A4Q5LXF6</accession>
<evidence type="ECO:0000313" key="12">
    <source>
        <dbReference type="EMBL" id="RYU94305.1"/>
    </source>
</evidence>
<dbReference type="PROSITE" id="PS52016">
    <property type="entry name" value="TONB_DEPENDENT_REC_3"/>
    <property type="match status" value="1"/>
</dbReference>
<evidence type="ECO:0000256" key="8">
    <source>
        <dbReference type="PROSITE-ProRule" id="PRU01360"/>
    </source>
</evidence>
<evidence type="ECO:0000256" key="2">
    <source>
        <dbReference type="ARBA" id="ARBA00022448"/>
    </source>
</evidence>
<dbReference type="InterPro" id="IPR023997">
    <property type="entry name" value="TonB-dep_OMP_SusC/RagA_CS"/>
</dbReference>